<accession>A0A1I0QRZ4</accession>
<dbReference type="Gene3D" id="3.10.50.10">
    <property type="match status" value="1"/>
</dbReference>
<evidence type="ECO:0000313" key="3">
    <source>
        <dbReference type="Proteomes" id="UP000199701"/>
    </source>
</evidence>
<dbReference type="PROSITE" id="PS51782">
    <property type="entry name" value="LYSM"/>
    <property type="match status" value="2"/>
</dbReference>
<organism evidence="2 3">
    <name type="scientific">[Clostridium] fimetarium</name>
    <dbReference type="NCBI Taxonomy" id="99656"/>
    <lineage>
        <taxon>Bacteria</taxon>
        <taxon>Bacillati</taxon>
        <taxon>Bacillota</taxon>
        <taxon>Clostridia</taxon>
        <taxon>Lachnospirales</taxon>
        <taxon>Lachnospiraceae</taxon>
    </lineage>
</organism>
<protein>
    <submittedName>
        <fullName evidence="2">Spore germination protein</fullName>
    </submittedName>
</protein>
<feature type="domain" description="LysM" evidence="1">
    <location>
        <begin position="2"/>
        <end position="46"/>
    </location>
</feature>
<dbReference type="InterPro" id="IPR029070">
    <property type="entry name" value="Chitinase_insertion_sf"/>
</dbReference>
<dbReference type="Pfam" id="PF00704">
    <property type="entry name" value="Glyco_hydro_18"/>
    <property type="match status" value="1"/>
</dbReference>
<dbReference type="SUPFAM" id="SSF54106">
    <property type="entry name" value="LysM domain"/>
    <property type="match status" value="2"/>
</dbReference>
<dbReference type="Pfam" id="PF01476">
    <property type="entry name" value="LysM"/>
    <property type="match status" value="2"/>
</dbReference>
<gene>
    <name evidence="2" type="ORF">SAMN05421659_10947</name>
</gene>
<dbReference type="GO" id="GO:0012505">
    <property type="term" value="C:endomembrane system"/>
    <property type="evidence" value="ECO:0007669"/>
    <property type="project" value="TreeGrafter"/>
</dbReference>
<dbReference type="EMBL" id="FOJI01000009">
    <property type="protein sequence ID" value="SEW30359.1"/>
    <property type="molecule type" value="Genomic_DNA"/>
</dbReference>
<dbReference type="STRING" id="99656.SAMN05421659_10947"/>
<dbReference type="Gene3D" id="3.20.20.80">
    <property type="entry name" value="Glycosidases"/>
    <property type="match status" value="1"/>
</dbReference>
<dbReference type="OrthoDB" id="9769314at2"/>
<dbReference type="SUPFAM" id="SSF51445">
    <property type="entry name" value="(Trans)glycosidases"/>
    <property type="match status" value="1"/>
</dbReference>
<dbReference type="InterPro" id="IPR018392">
    <property type="entry name" value="LysM"/>
</dbReference>
<feature type="domain" description="LysM" evidence="1">
    <location>
        <begin position="51"/>
        <end position="96"/>
    </location>
</feature>
<dbReference type="GO" id="GO:0005975">
    <property type="term" value="P:carbohydrate metabolic process"/>
    <property type="evidence" value="ECO:0007669"/>
    <property type="project" value="InterPro"/>
</dbReference>
<dbReference type="Proteomes" id="UP000199701">
    <property type="component" value="Unassembled WGS sequence"/>
</dbReference>
<dbReference type="InterPro" id="IPR001223">
    <property type="entry name" value="Glyco_hydro18_cat"/>
</dbReference>
<keyword evidence="3" id="KW-1185">Reference proteome</keyword>
<dbReference type="PANTHER" id="PTHR46066">
    <property type="entry name" value="CHITINASE DOMAIN-CONTAINING PROTEIN 1 FAMILY MEMBER"/>
    <property type="match status" value="1"/>
</dbReference>
<evidence type="ECO:0000259" key="1">
    <source>
        <dbReference type="PROSITE" id="PS51782"/>
    </source>
</evidence>
<dbReference type="GO" id="GO:0070492">
    <property type="term" value="F:oligosaccharide binding"/>
    <property type="evidence" value="ECO:0007669"/>
    <property type="project" value="TreeGrafter"/>
</dbReference>
<dbReference type="AlphaFoldDB" id="A0A1I0QRZ4"/>
<dbReference type="InterPro" id="IPR017853">
    <property type="entry name" value="GH"/>
</dbReference>
<dbReference type="InterPro" id="IPR036779">
    <property type="entry name" value="LysM_dom_sf"/>
</dbReference>
<sequence length="430" mass="48890">MEIYIVQEGDTIKSIADKYGIVVSKLIRDNALTNPDQLVIGQTIVIAFPKQTYVVKDGDTLEGIAYKNGVTLMQILRNNPFLTEKKNIYPGEELVISYDTKGIIITNGIMYPFIEKESLLKVLPNLTYISIFNYRAAEKGEVISYYDDTEIIKISKQYETIPLMLLSTLTLQGKTNIEVAYEIANSEENQDQLITNILKILKDKGFHGLNMMFNFITTSNLSIYIKFMNKVAREVRKNGYLYFVTINPSLENEDKSAALNQINFSEISIDVDEIIFLKLVWGTNSGPPSPVSNISNIRAILDYIVTMIERDRIVIGQPLIAYDWKLPYIPGESSANSLSLGTSLTLAIETSAIIMFDEPSQTPFYKYDEISAQPIHNHIVWSLDALSIDALMSTVKDYSLYSVCFWNVMIFYQQLWLVINSQYEILKLLN</sequence>
<dbReference type="SMART" id="SM00257">
    <property type="entry name" value="LysM"/>
    <property type="match status" value="2"/>
</dbReference>
<dbReference type="PANTHER" id="PTHR46066:SF2">
    <property type="entry name" value="CHITINASE DOMAIN-CONTAINING PROTEIN 1"/>
    <property type="match status" value="1"/>
</dbReference>
<dbReference type="CDD" id="cd00118">
    <property type="entry name" value="LysM"/>
    <property type="match status" value="2"/>
</dbReference>
<evidence type="ECO:0000313" key="2">
    <source>
        <dbReference type="EMBL" id="SEW30359.1"/>
    </source>
</evidence>
<name>A0A1I0QRZ4_9FIRM</name>
<dbReference type="RefSeq" id="WP_092454352.1">
    <property type="nucleotide sequence ID" value="NZ_FOJI01000009.1"/>
</dbReference>
<dbReference type="Gene3D" id="3.10.350.10">
    <property type="entry name" value="LysM domain"/>
    <property type="match status" value="2"/>
</dbReference>
<reference evidence="2 3" key="1">
    <citation type="submission" date="2016-10" db="EMBL/GenBank/DDBJ databases">
        <authorList>
            <person name="de Groot N.N."/>
        </authorList>
    </citation>
    <scope>NUCLEOTIDE SEQUENCE [LARGE SCALE GENOMIC DNA]</scope>
    <source>
        <strain evidence="2 3">DSM 9179</strain>
    </source>
</reference>
<proteinExistence type="predicted"/>